<dbReference type="KEGG" id="dto:TOL2_C11120"/>
<reference evidence="5 6" key="1">
    <citation type="journal article" date="2013" name="Environ. Microbiol.">
        <title>Complete genome, catabolic sub-proteomes and key-metabolites of Desulfobacula toluolica Tol2, a marine, aromatic compound-degrading, sulfate-reducing bacterium.</title>
        <authorList>
            <person name="Wohlbrand L."/>
            <person name="Jacob J.H."/>
            <person name="Kube M."/>
            <person name="Mussmann M."/>
            <person name="Jarling R."/>
            <person name="Beck A."/>
            <person name="Amann R."/>
            <person name="Wilkes H."/>
            <person name="Reinhardt R."/>
            <person name="Rabus R."/>
        </authorList>
    </citation>
    <scope>NUCLEOTIDE SEQUENCE [LARGE SCALE GENOMIC DNA]</scope>
    <source>
        <strain evidence="6">DSM 7467 / Tol2</strain>
    </source>
</reference>
<dbReference type="PANTHER" id="PTHR44591">
    <property type="entry name" value="STRESS RESPONSE REGULATOR PROTEIN 1"/>
    <property type="match status" value="1"/>
</dbReference>
<gene>
    <name evidence="5" type="ordered locus">TOL2_C11120</name>
</gene>
<feature type="domain" description="Response regulatory" evidence="4">
    <location>
        <begin position="2"/>
        <end position="117"/>
    </location>
</feature>
<name>K0NE60_DESTT</name>
<dbReference type="OrthoDB" id="9788090at2"/>
<evidence type="ECO:0000259" key="4">
    <source>
        <dbReference type="PROSITE" id="PS50110"/>
    </source>
</evidence>
<dbReference type="PANTHER" id="PTHR44591:SF14">
    <property type="entry name" value="PROTEIN PILG"/>
    <property type="match status" value="1"/>
</dbReference>
<dbReference type="InterPro" id="IPR050595">
    <property type="entry name" value="Bact_response_regulator"/>
</dbReference>
<dbReference type="InterPro" id="IPR001789">
    <property type="entry name" value="Sig_transdc_resp-reg_receiver"/>
</dbReference>
<evidence type="ECO:0000256" key="1">
    <source>
        <dbReference type="ARBA" id="ARBA00022553"/>
    </source>
</evidence>
<dbReference type="Gene3D" id="3.40.50.2300">
    <property type="match status" value="1"/>
</dbReference>
<evidence type="ECO:0000313" key="6">
    <source>
        <dbReference type="Proteomes" id="UP000007347"/>
    </source>
</evidence>
<dbReference type="InterPro" id="IPR011006">
    <property type="entry name" value="CheY-like_superfamily"/>
</dbReference>
<dbReference type="HOGENOM" id="CLU_000445_69_8_7"/>
<dbReference type="Proteomes" id="UP000007347">
    <property type="component" value="Chromosome"/>
</dbReference>
<dbReference type="EMBL" id="FO203503">
    <property type="protein sequence ID" value="CCK79276.1"/>
    <property type="molecule type" value="Genomic_DNA"/>
</dbReference>
<evidence type="ECO:0000256" key="3">
    <source>
        <dbReference type="PROSITE-ProRule" id="PRU00169"/>
    </source>
</evidence>
<protein>
    <submittedName>
        <fullName evidence="5">Response regulator receiver protein</fullName>
    </submittedName>
</protein>
<dbReference type="AlphaFoldDB" id="K0NE60"/>
<keyword evidence="2" id="KW-0902">Two-component regulatory system</keyword>
<sequence>MRVILVDDEKELVSTLAERLGYRGIEADWAITPDDAIVMTQKKIYDIAVLDVKMPGIDGFELKRKLQEYSPKLKYIFMTGHGSEECYDIGCTETGEEFYLVKPVQIDQLVEKMNKVLAQKGKL</sequence>
<proteinExistence type="predicted"/>
<feature type="modified residue" description="4-aspartylphosphate" evidence="3">
    <location>
        <position position="51"/>
    </location>
</feature>
<accession>K0NE60</accession>
<organism evidence="5 6">
    <name type="scientific">Desulfobacula toluolica (strain DSM 7467 / Tol2)</name>
    <dbReference type="NCBI Taxonomy" id="651182"/>
    <lineage>
        <taxon>Bacteria</taxon>
        <taxon>Pseudomonadati</taxon>
        <taxon>Thermodesulfobacteriota</taxon>
        <taxon>Desulfobacteria</taxon>
        <taxon>Desulfobacterales</taxon>
        <taxon>Desulfobacteraceae</taxon>
        <taxon>Desulfobacula</taxon>
    </lineage>
</organism>
<dbReference type="SUPFAM" id="SSF52172">
    <property type="entry name" value="CheY-like"/>
    <property type="match status" value="1"/>
</dbReference>
<dbReference type="STRING" id="651182.TOL2_C11120"/>
<dbReference type="SMART" id="SM00448">
    <property type="entry name" value="REC"/>
    <property type="match status" value="1"/>
</dbReference>
<keyword evidence="6" id="KW-1185">Reference proteome</keyword>
<dbReference type="PROSITE" id="PS50110">
    <property type="entry name" value="RESPONSE_REGULATORY"/>
    <property type="match status" value="1"/>
</dbReference>
<dbReference type="RefSeq" id="WP_014956623.1">
    <property type="nucleotide sequence ID" value="NC_018645.1"/>
</dbReference>
<evidence type="ECO:0000256" key="2">
    <source>
        <dbReference type="ARBA" id="ARBA00023012"/>
    </source>
</evidence>
<dbReference type="PATRIC" id="fig|651182.5.peg.1341"/>
<keyword evidence="1 3" id="KW-0597">Phosphoprotein</keyword>
<dbReference type="GO" id="GO:0000160">
    <property type="term" value="P:phosphorelay signal transduction system"/>
    <property type="evidence" value="ECO:0007669"/>
    <property type="project" value="UniProtKB-KW"/>
</dbReference>
<dbReference type="Pfam" id="PF00072">
    <property type="entry name" value="Response_reg"/>
    <property type="match status" value="1"/>
</dbReference>
<evidence type="ECO:0000313" key="5">
    <source>
        <dbReference type="EMBL" id="CCK79276.1"/>
    </source>
</evidence>